<evidence type="ECO:0000313" key="5">
    <source>
        <dbReference type="EMBL" id="EKC23044.1"/>
    </source>
</evidence>
<protein>
    <submittedName>
        <fullName evidence="5">Uncharacterized protein</fullName>
    </submittedName>
</protein>
<keyword evidence="4" id="KW-1015">Disulfide bond</keyword>
<comment type="subcellular location">
    <subcellularLocation>
        <location evidence="1">Secreted</location>
    </subcellularLocation>
</comment>
<dbReference type="Pfam" id="PF14704">
    <property type="entry name" value="DERM"/>
    <property type="match status" value="1"/>
</dbReference>
<dbReference type="AlphaFoldDB" id="K1PVS0"/>
<evidence type="ECO:0000256" key="1">
    <source>
        <dbReference type="ARBA" id="ARBA00004613"/>
    </source>
</evidence>
<comment type="similarity">
    <text evidence="2">Belongs to the dermatopontin family.</text>
</comment>
<reference evidence="5" key="1">
    <citation type="journal article" date="2012" name="Nature">
        <title>The oyster genome reveals stress adaptation and complexity of shell formation.</title>
        <authorList>
            <person name="Zhang G."/>
            <person name="Fang X."/>
            <person name="Guo X."/>
            <person name="Li L."/>
            <person name="Luo R."/>
            <person name="Xu F."/>
            <person name="Yang P."/>
            <person name="Zhang L."/>
            <person name="Wang X."/>
            <person name="Qi H."/>
            <person name="Xiong Z."/>
            <person name="Que H."/>
            <person name="Xie Y."/>
            <person name="Holland P.W."/>
            <person name="Paps J."/>
            <person name="Zhu Y."/>
            <person name="Wu F."/>
            <person name="Chen Y."/>
            <person name="Wang J."/>
            <person name="Peng C."/>
            <person name="Meng J."/>
            <person name="Yang L."/>
            <person name="Liu J."/>
            <person name="Wen B."/>
            <person name="Zhang N."/>
            <person name="Huang Z."/>
            <person name="Zhu Q."/>
            <person name="Feng Y."/>
            <person name="Mount A."/>
            <person name="Hedgecock D."/>
            <person name="Xu Z."/>
            <person name="Liu Y."/>
            <person name="Domazet-Loso T."/>
            <person name="Du Y."/>
            <person name="Sun X."/>
            <person name="Zhang S."/>
            <person name="Liu B."/>
            <person name="Cheng P."/>
            <person name="Jiang X."/>
            <person name="Li J."/>
            <person name="Fan D."/>
            <person name="Wang W."/>
            <person name="Fu W."/>
            <person name="Wang T."/>
            <person name="Wang B."/>
            <person name="Zhang J."/>
            <person name="Peng Z."/>
            <person name="Li Y."/>
            <person name="Li N."/>
            <person name="Wang J."/>
            <person name="Chen M."/>
            <person name="He Y."/>
            <person name="Tan F."/>
            <person name="Song X."/>
            <person name="Zheng Q."/>
            <person name="Huang R."/>
            <person name="Yang H."/>
            <person name="Du X."/>
            <person name="Chen L."/>
            <person name="Yang M."/>
            <person name="Gaffney P.M."/>
            <person name="Wang S."/>
            <person name="Luo L."/>
            <person name="She Z."/>
            <person name="Ming Y."/>
            <person name="Huang W."/>
            <person name="Zhang S."/>
            <person name="Huang B."/>
            <person name="Zhang Y."/>
            <person name="Qu T."/>
            <person name="Ni P."/>
            <person name="Miao G."/>
            <person name="Wang J."/>
            <person name="Wang Q."/>
            <person name="Steinberg C.E."/>
            <person name="Wang H."/>
            <person name="Li N."/>
            <person name="Qian L."/>
            <person name="Zhang G."/>
            <person name="Li Y."/>
            <person name="Yang H."/>
            <person name="Liu X."/>
            <person name="Wang J."/>
            <person name="Yin Y."/>
            <person name="Wang J."/>
        </authorList>
    </citation>
    <scope>NUCLEOTIDE SEQUENCE [LARGE SCALE GENOMIC DNA]</scope>
    <source>
        <strain evidence="5">05x7-T-G4-1.051#20</strain>
    </source>
</reference>
<dbReference type="InParanoid" id="K1PVS0"/>
<proteinExistence type="inferred from homology"/>
<gene>
    <name evidence="5" type="ORF">CGI_10000742</name>
</gene>
<dbReference type="GO" id="GO:0005576">
    <property type="term" value="C:extracellular region"/>
    <property type="evidence" value="ECO:0007669"/>
    <property type="project" value="UniProtKB-SubCell"/>
</dbReference>
<keyword evidence="3" id="KW-0964">Secreted</keyword>
<accession>K1PVS0</accession>
<dbReference type="EMBL" id="JH818789">
    <property type="protein sequence ID" value="EKC23044.1"/>
    <property type="molecule type" value="Genomic_DNA"/>
</dbReference>
<sequence length="62" mass="7380">MAPNLLSYNINMCVQRKRGRLNFRNCQWTDYVNSWDSNVDYYVPAGSYVIRGVSSYHSNYYE</sequence>
<dbReference type="HOGENOM" id="CLU_2906239_0_0_1"/>
<name>K1PVS0_MAGGI</name>
<evidence type="ECO:0000256" key="3">
    <source>
        <dbReference type="ARBA" id="ARBA00022525"/>
    </source>
</evidence>
<evidence type="ECO:0000256" key="4">
    <source>
        <dbReference type="ARBA" id="ARBA00023157"/>
    </source>
</evidence>
<organism evidence="5">
    <name type="scientific">Magallana gigas</name>
    <name type="common">Pacific oyster</name>
    <name type="synonym">Crassostrea gigas</name>
    <dbReference type="NCBI Taxonomy" id="29159"/>
    <lineage>
        <taxon>Eukaryota</taxon>
        <taxon>Metazoa</taxon>
        <taxon>Spiralia</taxon>
        <taxon>Lophotrochozoa</taxon>
        <taxon>Mollusca</taxon>
        <taxon>Bivalvia</taxon>
        <taxon>Autobranchia</taxon>
        <taxon>Pteriomorphia</taxon>
        <taxon>Ostreida</taxon>
        <taxon>Ostreoidea</taxon>
        <taxon>Ostreidae</taxon>
        <taxon>Magallana</taxon>
    </lineage>
</organism>
<evidence type="ECO:0000256" key="2">
    <source>
        <dbReference type="ARBA" id="ARBA00008712"/>
    </source>
</evidence>
<dbReference type="InterPro" id="IPR026645">
    <property type="entry name" value="Dermatopontin"/>
</dbReference>